<sequence>MIALWDNTAIVYAEKLTKVNRRDDMPNKFNGTVLLEDSLPNYVTADISNLEASSKTSIRIPASSVKFPLSKEDKKDIEILIKKFDNEENCAGLAAPQIGISKRVIVFAIPDDPALKKWLPDLTQTMPKTLWINPSYKPIGTEMHEDYEGCFSVKDVTGPVKRYKKINYRAFDQEGKIIEGQAEGFAARVIQHEIDHLDGKLFIDLVPKDKIMSREEYRKKRAEALKEKDKIEN</sequence>
<dbReference type="EMBL" id="WJQU01000001">
    <property type="protein sequence ID" value="KAJ6645158.1"/>
    <property type="molecule type" value="Genomic_DNA"/>
</dbReference>
<dbReference type="GO" id="GO:0006412">
    <property type="term" value="P:translation"/>
    <property type="evidence" value="ECO:0007669"/>
    <property type="project" value="UniProtKB-KW"/>
</dbReference>
<comment type="similarity">
    <text evidence="1 3">Belongs to the polypeptide deformylase family.</text>
</comment>
<dbReference type="AlphaFoldDB" id="A0A9Q0S5U8"/>
<evidence type="ECO:0000256" key="1">
    <source>
        <dbReference type="ARBA" id="ARBA00010759"/>
    </source>
</evidence>
<dbReference type="InterPro" id="IPR036821">
    <property type="entry name" value="Peptide_deformylase_sf"/>
</dbReference>
<proteinExistence type="inferred from homology"/>
<organism evidence="4 5">
    <name type="scientific">Pseudolycoriella hygida</name>
    <dbReference type="NCBI Taxonomy" id="35572"/>
    <lineage>
        <taxon>Eukaryota</taxon>
        <taxon>Metazoa</taxon>
        <taxon>Ecdysozoa</taxon>
        <taxon>Arthropoda</taxon>
        <taxon>Hexapoda</taxon>
        <taxon>Insecta</taxon>
        <taxon>Pterygota</taxon>
        <taxon>Neoptera</taxon>
        <taxon>Endopterygota</taxon>
        <taxon>Diptera</taxon>
        <taxon>Nematocera</taxon>
        <taxon>Sciaroidea</taxon>
        <taxon>Sciaridae</taxon>
        <taxon>Pseudolycoriella</taxon>
    </lineage>
</organism>
<evidence type="ECO:0000313" key="5">
    <source>
        <dbReference type="Proteomes" id="UP001151699"/>
    </source>
</evidence>
<dbReference type="HAMAP" id="MF_00163">
    <property type="entry name" value="Pep_deformylase"/>
    <property type="match status" value="1"/>
</dbReference>
<dbReference type="PANTHER" id="PTHR10458">
    <property type="entry name" value="PEPTIDE DEFORMYLASE"/>
    <property type="match status" value="1"/>
</dbReference>
<dbReference type="PRINTS" id="PR01576">
    <property type="entry name" value="PDEFORMYLASE"/>
</dbReference>
<accession>A0A9Q0S5U8</accession>
<keyword evidence="3" id="KW-0378">Hydrolase</keyword>
<protein>
    <recommendedName>
        <fullName evidence="2 3">Peptide deformylase</fullName>
        <ecNumber evidence="2 3">3.5.1.88</ecNumber>
    </recommendedName>
</protein>
<dbReference type="GO" id="GO:0042586">
    <property type="term" value="F:peptide deformylase activity"/>
    <property type="evidence" value="ECO:0007669"/>
    <property type="project" value="UniProtKB-EC"/>
</dbReference>
<name>A0A9Q0S5U8_9DIPT</name>
<keyword evidence="5" id="KW-1185">Reference proteome</keyword>
<dbReference type="EC" id="3.5.1.88" evidence="2 3"/>
<evidence type="ECO:0000256" key="2">
    <source>
        <dbReference type="ARBA" id="ARBA00012175"/>
    </source>
</evidence>
<dbReference type="Proteomes" id="UP001151699">
    <property type="component" value="Chromosome A"/>
</dbReference>
<keyword evidence="3" id="KW-0648">Protein biosynthesis</keyword>
<dbReference type="OrthoDB" id="276063at2759"/>
<keyword evidence="3" id="KW-0479">Metal-binding</keyword>
<comment type="function">
    <text evidence="3">Removes the formyl group from the N-terminal Met of newly synthesized proteins.</text>
</comment>
<dbReference type="GO" id="GO:0046872">
    <property type="term" value="F:metal ion binding"/>
    <property type="evidence" value="ECO:0007669"/>
    <property type="project" value="UniProtKB-KW"/>
</dbReference>
<reference evidence="4" key="1">
    <citation type="submission" date="2022-07" db="EMBL/GenBank/DDBJ databases">
        <authorList>
            <person name="Trinca V."/>
            <person name="Uliana J.V.C."/>
            <person name="Torres T.T."/>
            <person name="Ward R.J."/>
            <person name="Monesi N."/>
        </authorList>
    </citation>
    <scope>NUCLEOTIDE SEQUENCE</scope>
    <source>
        <strain evidence="4">HSMRA1968</strain>
        <tissue evidence="4">Whole embryos</tissue>
    </source>
</reference>
<dbReference type="CDD" id="cd00487">
    <property type="entry name" value="Pep_deformylase"/>
    <property type="match status" value="1"/>
</dbReference>
<gene>
    <name evidence="4" type="primary">def2</name>
    <name evidence="4" type="ORF">Bhyg_00360</name>
</gene>
<dbReference type="SUPFAM" id="SSF56420">
    <property type="entry name" value="Peptide deformylase"/>
    <property type="match status" value="1"/>
</dbReference>
<dbReference type="Pfam" id="PF01327">
    <property type="entry name" value="Pep_deformylase"/>
    <property type="match status" value="1"/>
</dbReference>
<dbReference type="Gene3D" id="3.90.45.10">
    <property type="entry name" value="Peptide deformylase"/>
    <property type="match status" value="1"/>
</dbReference>
<evidence type="ECO:0000313" key="4">
    <source>
        <dbReference type="EMBL" id="KAJ6645158.1"/>
    </source>
</evidence>
<comment type="catalytic activity">
    <reaction evidence="3">
        <text>N-terminal N-formyl-L-methionyl-[peptide] + H2O = N-terminal L-methionyl-[peptide] + formate</text>
        <dbReference type="Rhea" id="RHEA:24420"/>
        <dbReference type="Rhea" id="RHEA-COMP:10639"/>
        <dbReference type="Rhea" id="RHEA-COMP:10640"/>
        <dbReference type="ChEBI" id="CHEBI:15377"/>
        <dbReference type="ChEBI" id="CHEBI:15740"/>
        <dbReference type="ChEBI" id="CHEBI:49298"/>
        <dbReference type="ChEBI" id="CHEBI:64731"/>
        <dbReference type="EC" id="3.5.1.88"/>
    </reaction>
</comment>
<comment type="caution">
    <text evidence="4">The sequence shown here is derived from an EMBL/GenBank/DDBJ whole genome shotgun (WGS) entry which is preliminary data.</text>
</comment>
<dbReference type="PANTHER" id="PTHR10458:SF22">
    <property type="entry name" value="PEPTIDE DEFORMYLASE"/>
    <property type="match status" value="1"/>
</dbReference>
<dbReference type="InterPro" id="IPR023635">
    <property type="entry name" value="Peptide_deformylase"/>
</dbReference>
<evidence type="ECO:0000256" key="3">
    <source>
        <dbReference type="RuleBase" id="RU362111"/>
    </source>
</evidence>